<evidence type="ECO:0000256" key="1">
    <source>
        <dbReference type="ARBA" id="ARBA00022729"/>
    </source>
</evidence>
<proteinExistence type="predicted"/>
<dbReference type="OrthoDB" id="9769667at2"/>
<dbReference type="RefSeq" id="WP_091854650.1">
    <property type="nucleotide sequence ID" value="NZ_FOHZ01000030.1"/>
</dbReference>
<reference evidence="6" key="1">
    <citation type="submission" date="2016-10" db="EMBL/GenBank/DDBJ databases">
        <authorList>
            <person name="Varghese N."/>
            <person name="Submissions S."/>
        </authorList>
    </citation>
    <scope>NUCLEOTIDE SEQUENCE [LARGE SCALE GENOMIC DNA]</scope>
    <source>
        <strain evidence="6">CGMCC 1.6489</strain>
    </source>
</reference>
<feature type="chain" id="PRO_5011617580" evidence="4">
    <location>
        <begin position="25"/>
        <end position="368"/>
    </location>
</feature>
<dbReference type="Gene3D" id="3.40.190.10">
    <property type="entry name" value="Periplasmic binding protein-like II"/>
    <property type="match status" value="1"/>
</dbReference>
<dbReference type="NCBIfam" id="NF037995">
    <property type="entry name" value="TRAP_S1"/>
    <property type="match status" value="1"/>
</dbReference>
<evidence type="ECO:0000256" key="4">
    <source>
        <dbReference type="SAM" id="SignalP"/>
    </source>
</evidence>
<dbReference type="STRING" id="430453.SAMN04487962_1302"/>
<dbReference type="InterPro" id="IPR026289">
    <property type="entry name" value="SBP_TakP-like"/>
</dbReference>
<evidence type="ECO:0000256" key="3">
    <source>
        <dbReference type="PIRSR" id="PIRSR039026-2"/>
    </source>
</evidence>
<dbReference type="Pfam" id="PF03480">
    <property type="entry name" value="DctP"/>
    <property type="match status" value="1"/>
</dbReference>
<feature type="binding site" evidence="3">
    <location>
        <position position="211"/>
    </location>
    <ligand>
        <name>Na(+)</name>
        <dbReference type="ChEBI" id="CHEBI:29101"/>
    </ligand>
</feature>
<dbReference type="PIRSF" id="PIRSF039026">
    <property type="entry name" value="SiaP"/>
    <property type="match status" value="1"/>
</dbReference>
<feature type="binding site" evidence="3">
    <location>
        <position position="210"/>
    </location>
    <ligand>
        <name>substrate</name>
    </ligand>
</feature>
<sequence length="368" mass="40429">MKLQKSVLAAGCAALALTTAQGLAAEPIKIQMTTTWPSGISLIDSDKHFVETVNQLAGDRLEIDFHPGGTLVPSTQVFDAVSSGSIDASVDWPGYWAGNDSAFALLGSFPMLLTAGDYMLWLQQWGGFEAFQKVYGKFDMVYLPHSVLSMESGLRTKEALKSLDDMDGKRLRMSGRPQGEILKALGAAQVQLPGGEVYQALERGVVAGAEFSSPGVDWGMGFQEVTSHWTVPGWHQPGSVGGVMINREVWEEMGPDLQAVLKIAARETMMWSLAHFEKTALEAVNNFLDAGVEVHKLSEEELERIQQIANEELVRASCDNPLYAEIAYSQVRFLEDYATWRELQQPFGFGRNLSSLPDAEKIKSCMDE</sequence>
<dbReference type="InterPro" id="IPR018389">
    <property type="entry name" value="DctP_fam"/>
</dbReference>
<evidence type="ECO:0000313" key="5">
    <source>
        <dbReference type="EMBL" id="SET84045.1"/>
    </source>
</evidence>
<feature type="binding site" evidence="2">
    <location>
        <position position="172"/>
    </location>
    <ligand>
        <name>substrate</name>
    </ligand>
</feature>
<keyword evidence="1 4" id="KW-0732">Signal</keyword>
<dbReference type="InterPro" id="IPR038404">
    <property type="entry name" value="TRAP_DctP_sf"/>
</dbReference>
<keyword evidence="3" id="KW-0479">Metal-binding</keyword>
<dbReference type="GO" id="GO:0031317">
    <property type="term" value="C:tripartite ATP-independent periplasmic transporter complex"/>
    <property type="evidence" value="ECO:0007669"/>
    <property type="project" value="InterPro"/>
</dbReference>
<dbReference type="GO" id="GO:0055085">
    <property type="term" value="P:transmembrane transport"/>
    <property type="evidence" value="ECO:0007669"/>
    <property type="project" value="InterPro"/>
</dbReference>
<feature type="binding site" evidence="3">
    <location>
        <position position="236"/>
    </location>
    <ligand>
        <name>substrate</name>
    </ligand>
</feature>
<dbReference type="GO" id="GO:0046872">
    <property type="term" value="F:metal ion binding"/>
    <property type="evidence" value="ECO:0007669"/>
    <property type="project" value="UniProtKB-KW"/>
</dbReference>
<evidence type="ECO:0000313" key="6">
    <source>
        <dbReference type="Proteomes" id="UP000198762"/>
    </source>
</evidence>
<dbReference type="PANTHER" id="PTHR33376">
    <property type="match status" value="1"/>
</dbReference>
<organism evidence="5 6">
    <name type="scientific">Marinobacter segnicrescens</name>
    <dbReference type="NCBI Taxonomy" id="430453"/>
    <lineage>
        <taxon>Bacteria</taxon>
        <taxon>Pseudomonadati</taxon>
        <taxon>Pseudomonadota</taxon>
        <taxon>Gammaproteobacteria</taxon>
        <taxon>Pseudomonadales</taxon>
        <taxon>Marinobacteraceae</taxon>
        <taxon>Marinobacter</taxon>
    </lineage>
</organism>
<dbReference type="PANTHER" id="PTHR33376:SF5">
    <property type="entry name" value="EXTRACYTOPLASMIC SOLUTE RECEPTOR PROTEIN"/>
    <property type="match status" value="1"/>
</dbReference>
<feature type="signal peptide" evidence="4">
    <location>
        <begin position="1"/>
        <end position="24"/>
    </location>
</feature>
<keyword evidence="6" id="KW-1185">Reference proteome</keyword>
<name>A0A1I0HJB6_9GAMM</name>
<dbReference type="Proteomes" id="UP000198762">
    <property type="component" value="Unassembled WGS sequence"/>
</dbReference>
<dbReference type="EMBL" id="FOHZ01000030">
    <property type="protein sequence ID" value="SET84045.1"/>
    <property type="molecule type" value="Genomic_DNA"/>
</dbReference>
<dbReference type="AlphaFoldDB" id="A0A1I0HJB6"/>
<evidence type="ECO:0000256" key="2">
    <source>
        <dbReference type="PIRSR" id="PIRSR039026-1"/>
    </source>
</evidence>
<accession>A0A1I0HJB6</accession>
<gene>
    <name evidence="5" type="ORF">SAMN04487962_1302</name>
</gene>
<dbReference type="Gene3D" id="3.40.190.170">
    <property type="entry name" value="Bacterial extracellular solute-binding protein, family 7"/>
    <property type="match status" value="1"/>
</dbReference>
<protein>
    <submittedName>
        <fullName evidence="5">TRAP-type mannitol/chloroaromatic compound transport system, substrate-binding protein</fullName>
    </submittedName>
</protein>
<feature type="binding site" evidence="2">
    <location>
        <position position="151"/>
    </location>
    <ligand>
        <name>substrate</name>
    </ligand>
</feature>